<proteinExistence type="predicted"/>
<dbReference type="EMBL" id="FBWH01000038">
    <property type="protein sequence ID" value="CUX55084.1"/>
    <property type="molecule type" value="Genomic_DNA"/>
</dbReference>
<sequence length="695" mass="78229">MFLLLFSKSAILGEGFVNIPFLAFPDGLNFSYFPTFDFTQLFLIKALAQFYHSPFEIWTAFHIAAATLGFCTSYLLFLSLTGSPMQSALLAFCTAFFAYVQRLTGHNFLYADYAVALAVLLIFTLLAKDSITRSKNKFIYAIQFYLLPSLCLFIVLFSGVYYTFFFLAIFSFLLFYKILTGTIELPYRAVAVIIVSIIIFSIGMFIVYPQILLDPAVFSPTRSAFDQPAAALRIADAALEYSNNRYNPLMPFQSDTISAYAEWRQVIEGFDAFSGPFVTLFALAAPFLVPLSSGGFVKRWFENDRKAKAVLDMSAVAILFIILFAVPFGYGFLFSEFITPALRSQNRISPFMNLFAIILLYGFIKYAFKSTFAVVVALIVIVGFNGIGRYDYWAQYYRSIRTESALNLQSAQTLVSKMAATPETVVLQLPYANFPEVPDIKNFAPYQHLLLPIVFPTTNANEMPRWSYGSVTAQVASKLGNIHIGEPLKAGWDRNAACMGFTDIVVEKRAYDQLPVPDGSLWVLRHEDSLRQLWERTSTSHPSGCANTLALDFRKTDDRMMLYGEDRVWHVDEVGGYLKTSEGKIALPLFDLRQSEICLNVEAQLINRTDHSNRNTKLFLKVGSTQTVWPIEGNTASASFIARIGKDDWQGNVMYMTVSQTAADMPWFERLKASYRARKTMIGIQSLQIKPSPCG</sequence>
<feature type="transmembrane region" description="Helical" evidence="1">
    <location>
        <begin position="371"/>
        <end position="390"/>
    </location>
</feature>
<keyword evidence="1" id="KW-0812">Transmembrane</keyword>
<keyword evidence="1" id="KW-1133">Transmembrane helix</keyword>
<organism evidence="2 3">
    <name type="scientific">Agrobacterium genomosp. 13 str. CFBP 6927</name>
    <dbReference type="NCBI Taxonomy" id="1183428"/>
    <lineage>
        <taxon>Bacteria</taxon>
        <taxon>Pseudomonadati</taxon>
        <taxon>Pseudomonadota</taxon>
        <taxon>Alphaproteobacteria</taxon>
        <taxon>Hyphomicrobiales</taxon>
        <taxon>Rhizobiaceae</taxon>
        <taxon>Rhizobium/Agrobacterium group</taxon>
        <taxon>Agrobacterium</taxon>
        <taxon>Agrobacterium tumefaciens complex</taxon>
    </lineage>
</organism>
<feature type="transmembrane region" description="Helical" evidence="1">
    <location>
        <begin position="161"/>
        <end position="179"/>
    </location>
</feature>
<name>A0ABP2BPT0_9HYPH</name>
<reference evidence="2 3" key="1">
    <citation type="submission" date="2016-01" db="EMBL/GenBank/DDBJ databases">
        <authorList>
            <person name="Regsiter A."/>
            <person name="william w."/>
        </authorList>
    </citation>
    <scope>NUCLEOTIDE SEQUENCE [LARGE SCALE GENOMIC DNA]</scope>
    <source>
        <strain evidence="2 3">CFBP 6927</strain>
    </source>
</reference>
<gene>
    <name evidence="2" type="ORF">AGR13a_Lc120129</name>
</gene>
<feature type="transmembrane region" description="Helical" evidence="1">
    <location>
        <begin position="348"/>
        <end position="364"/>
    </location>
</feature>
<feature type="transmembrane region" description="Helical" evidence="1">
    <location>
        <begin position="138"/>
        <end position="155"/>
    </location>
</feature>
<keyword evidence="3" id="KW-1185">Reference proteome</keyword>
<protein>
    <submittedName>
        <fullName evidence="2">Uncharacterized protein</fullName>
    </submittedName>
</protein>
<feature type="transmembrane region" description="Helical" evidence="1">
    <location>
        <begin position="191"/>
        <end position="211"/>
    </location>
</feature>
<feature type="transmembrane region" description="Helical" evidence="1">
    <location>
        <begin position="108"/>
        <end position="126"/>
    </location>
</feature>
<evidence type="ECO:0000256" key="1">
    <source>
        <dbReference type="SAM" id="Phobius"/>
    </source>
</evidence>
<feature type="transmembrane region" description="Helical" evidence="1">
    <location>
        <begin position="277"/>
        <end position="297"/>
    </location>
</feature>
<evidence type="ECO:0000313" key="2">
    <source>
        <dbReference type="EMBL" id="CUX55084.1"/>
    </source>
</evidence>
<evidence type="ECO:0000313" key="3">
    <source>
        <dbReference type="Proteomes" id="UP000191812"/>
    </source>
</evidence>
<feature type="transmembrane region" description="Helical" evidence="1">
    <location>
        <begin position="309"/>
        <end position="328"/>
    </location>
</feature>
<feature type="transmembrane region" description="Helical" evidence="1">
    <location>
        <begin position="57"/>
        <end position="78"/>
    </location>
</feature>
<keyword evidence="1" id="KW-0472">Membrane</keyword>
<feature type="transmembrane region" description="Helical" evidence="1">
    <location>
        <begin position="85"/>
        <end position="102"/>
    </location>
</feature>
<comment type="caution">
    <text evidence="2">The sequence shown here is derived from an EMBL/GenBank/DDBJ whole genome shotgun (WGS) entry which is preliminary data.</text>
</comment>
<accession>A0ABP2BPT0</accession>
<dbReference type="Proteomes" id="UP000191812">
    <property type="component" value="Unassembled WGS sequence"/>
</dbReference>